<dbReference type="Proteomes" id="UP001201262">
    <property type="component" value="Unassembled WGS sequence"/>
</dbReference>
<protein>
    <submittedName>
        <fullName evidence="1">Uncharacterized protein</fullName>
    </submittedName>
</protein>
<accession>A0AAD4KIM8</accession>
<gene>
    <name evidence="1" type="ORF">BGW36DRAFT_386937</name>
</gene>
<dbReference type="RefSeq" id="XP_046068089.1">
    <property type="nucleotide sequence ID" value="XM_046217061.1"/>
</dbReference>
<evidence type="ECO:0000313" key="1">
    <source>
        <dbReference type="EMBL" id="KAH8692092.1"/>
    </source>
</evidence>
<organism evidence="1 2">
    <name type="scientific">Talaromyces proteolyticus</name>
    <dbReference type="NCBI Taxonomy" id="1131652"/>
    <lineage>
        <taxon>Eukaryota</taxon>
        <taxon>Fungi</taxon>
        <taxon>Dikarya</taxon>
        <taxon>Ascomycota</taxon>
        <taxon>Pezizomycotina</taxon>
        <taxon>Eurotiomycetes</taxon>
        <taxon>Eurotiomycetidae</taxon>
        <taxon>Eurotiales</taxon>
        <taxon>Trichocomaceae</taxon>
        <taxon>Talaromyces</taxon>
        <taxon>Talaromyces sect. Bacilispori</taxon>
    </lineage>
</organism>
<dbReference type="AlphaFoldDB" id="A0AAD4KIM8"/>
<keyword evidence="2" id="KW-1185">Reference proteome</keyword>
<proteinExistence type="predicted"/>
<dbReference type="EMBL" id="JAJTJA010000011">
    <property type="protein sequence ID" value="KAH8692092.1"/>
    <property type="molecule type" value="Genomic_DNA"/>
</dbReference>
<name>A0AAD4KIM8_9EURO</name>
<dbReference type="GeneID" id="70247348"/>
<sequence>MPNHDGAPSGALTKARPIARAVKTSFNATFAVSGGCTIFAISPTESDAIEETSPIVA</sequence>
<reference evidence="1" key="1">
    <citation type="submission" date="2021-12" db="EMBL/GenBank/DDBJ databases">
        <title>Convergent genome expansion in fungi linked to evolution of root-endophyte symbiosis.</title>
        <authorList>
            <consortium name="DOE Joint Genome Institute"/>
            <person name="Ke Y.-H."/>
            <person name="Bonito G."/>
            <person name="Liao H.-L."/>
            <person name="Looney B."/>
            <person name="Rojas-Flechas A."/>
            <person name="Nash J."/>
            <person name="Hameed K."/>
            <person name="Schadt C."/>
            <person name="Martin F."/>
            <person name="Crous P.W."/>
            <person name="Miettinen O."/>
            <person name="Magnuson J.K."/>
            <person name="Labbe J."/>
            <person name="Jacobson D."/>
            <person name="Doktycz M.J."/>
            <person name="Veneault-Fourrey C."/>
            <person name="Kuo A."/>
            <person name="Mondo S."/>
            <person name="Calhoun S."/>
            <person name="Riley R."/>
            <person name="Ohm R."/>
            <person name="LaButti K."/>
            <person name="Andreopoulos B."/>
            <person name="Pangilinan J."/>
            <person name="Nolan M."/>
            <person name="Tritt A."/>
            <person name="Clum A."/>
            <person name="Lipzen A."/>
            <person name="Daum C."/>
            <person name="Barry K."/>
            <person name="Grigoriev I.V."/>
            <person name="Vilgalys R."/>
        </authorList>
    </citation>
    <scope>NUCLEOTIDE SEQUENCE</scope>
    <source>
        <strain evidence="1">PMI_201</strain>
    </source>
</reference>
<evidence type="ECO:0000313" key="2">
    <source>
        <dbReference type="Proteomes" id="UP001201262"/>
    </source>
</evidence>
<comment type="caution">
    <text evidence="1">The sequence shown here is derived from an EMBL/GenBank/DDBJ whole genome shotgun (WGS) entry which is preliminary data.</text>
</comment>